<dbReference type="InterPro" id="IPR020841">
    <property type="entry name" value="PKS_Beta-ketoAc_synthase_dom"/>
</dbReference>
<evidence type="ECO:0000256" key="12">
    <source>
        <dbReference type="RuleBase" id="RU003694"/>
    </source>
</evidence>
<dbReference type="EC" id="2.3.1.179" evidence="3 11"/>
<sequence>MRRVVITGIGMVSPLGSSAEISWQRILEGKSGARRIEGFETEDLQTKIACQVPLGDGTDGTFNPDDFMLPKEQRKVDDFIIYAVAAADQAIADSGWNPETEEEQNRSGTLIGSGIGGLQGIAETAIMMEEKGPRRVSPFFIPGRLINLASGYVSIKHKLKGPNHSVVTACSTGAHAIGDAARLIALDDADVMVAGGTESTICRLGIAGFNACKALSTGYNDEPEKGSRPYDKDRDGFVMGDGSGVVVLEEYEHAVARGAKIYAEVVGYGLSGDAYHITAPASDGDGGYRCMKAALKRAGISLGDVDYVNAHGTSTPLGDEIELGAVERLAGDDAGSLTMSSTKSATGHLLGAAGAVEAIFTALAIRDQIAPPTINLENPSVETEIDLVPNKAKKMEINYALSNSFGFGGTNASLVLKKVES</sequence>
<comment type="catalytic activity">
    <reaction evidence="11">
        <text>(9Z)-hexadecenoyl-[ACP] + malonyl-[ACP] + H(+) = 3-oxo-(11Z)-octadecenoyl-[ACP] + holo-[ACP] + CO2</text>
        <dbReference type="Rhea" id="RHEA:55040"/>
        <dbReference type="Rhea" id="RHEA-COMP:9623"/>
        <dbReference type="Rhea" id="RHEA-COMP:9685"/>
        <dbReference type="Rhea" id="RHEA-COMP:10800"/>
        <dbReference type="Rhea" id="RHEA-COMP:14074"/>
        <dbReference type="ChEBI" id="CHEBI:15378"/>
        <dbReference type="ChEBI" id="CHEBI:16526"/>
        <dbReference type="ChEBI" id="CHEBI:64479"/>
        <dbReference type="ChEBI" id="CHEBI:78449"/>
        <dbReference type="ChEBI" id="CHEBI:83989"/>
        <dbReference type="ChEBI" id="CHEBI:138538"/>
        <dbReference type="EC" id="2.3.1.179"/>
    </reaction>
</comment>
<dbReference type="PANTHER" id="PTHR11712">
    <property type="entry name" value="POLYKETIDE SYNTHASE-RELATED"/>
    <property type="match status" value="1"/>
</dbReference>
<dbReference type="InterPro" id="IPR017568">
    <property type="entry name" value="3-oxoacyl-ACP_synth-2"/>
</dbReference>
<dbReference type="InterPro" id="IPR014030">
    <property type="entry name" value="Ketoacyl_synth_N"/>
</dbReference>
<keyword evidence="15" id="KW-1185">Reference proteome</keyword>
<dbReference type="Pfam" id="PF00109">
    <property type="entry name" value="ketoacyl-synt"/>
    <property type="match status" value="1"/>
</dbReference>
<keyword evidence="5 11" id="KW-0444">Lipid biosynthesis</keyword>
<evidence type="ECO:0000256" key="10">
    <source>
        <dbReference type="ARBA" id="ARBA00023315"/>
    </source>
</evidence>
<evidence type="ECO:0000256" key="1">
    <source>
        <dbReference type="ARBA" id="ARBA00005194"/>
    </source>
</evidence>
<comment type="catalytic activity">
    <reaction evidence="11">
        <text>a fatty acyl-[ACP] + malonyl-[ACP] + H(+) = a 3-oxoacyl-[ACP] + holo-[ACP] + CO2</text>
        <dbReference type="Rhea" id="RHEA:22836"/>
        <dbReference type="Rhea" id="RHEA-COMP:9623"/>
        <dbReference type="Rhea" id="RHEA-COMP:9685"/>
        <dbReference type="Rhea" id="RHEA-COMP:9916"/>
        <dbReference type="Rhea" id="RHEA-COMP:14125"/>
        <dbReference type="ChEBI" id="CHEBI:15378"/>
        <dbReference type="ChEBI" id="CHEBI:16526"/>
        <dbReference type="ChEBI" id="CHEBI:64479"/>
        <dbReference type="ChEBI" id="CHEBI:78449"/>
        <dbReference type="ChEBI" id="CHEBI:78776"/>
        <dbReference type="ChEBI" id="CHEBI:138651"/>
    </reaction>
</comment>
<evidence type="ECO:0000259" key="13">
    <source>
        <dbReference type="PROSITE" id="PS52004"/>
    </source>
</evidence>
<comment type="function">
    <text evidence="11">Involved in the type II fatty acid elongation cycle. Catalyzes the elongation of a wide range of acyl-ACP by the addition of two carbons from malonyl-ACP to an acyl acceptor. Can efficiently catalyze the conversion of palmitoleoyl-ACP (cis-hexadec-9-enoyl-ACP) to cis-vaccenoyl-ACP (cis-octadec-11-enoyl-ACP), an essential step in the thermal regulation of fatty acid composition.</text>
</comment>
<evidence type="ECO:0000256" key="11">
    <source>
        <dbReference type="PIRNR" id="PIRNR000447"/>
    </source>
</evidence>
<dbReference type="InterPro" id="IPR014031">
    <property type="entry name" value="Ketoacyl_synth_C"/>
</dbReference>
<dbReference type="CDD" id="cd00834">
    <property type="entry name" value="KAS_I_II"/>
    <property type="match status" value="1"/>
</dbReference>
<dbReference type="InterPro" id="IPR018201">
    <property type="entry name" value="Ketoacyl_synth_AS"/>
</dbReference>
<keyword evidence="7" id="KW-0276">Fatty acid metabolism</keyword>
<evidence type="ECO:0000313" key="14">
    <source>
        <dbReference type="EMBL" id="SFK63861.1"/>
    </source>
</evidence>
<reference evidence="14 15" key="1">
    <citation type="submission" date="2016-10" db="EMBL/GenBank/DDBJ databases">
        <authorList>
            <person name="Varghese N."/>
            <person name="Submissions S."/>
        </authorList>
    </citation>
    <scope>NUCLEOTIDE SEQUENCE [LARGE SCALE GENOMIC DNA]</scope>
    <source>
        <strain evidence="14 15">DSM 16392</strain>
    </source>
</reference>
<proteinExistence type="inferred from homology"/>
<feature type="domain" description="Ketosynthase family 3 (KS3)" evidence="13">
    <location>
        <begin position="1"/>
        <end position="418"/>
    </location>
</feature>
<comment type="pathway">
    <text evidence="1 11">Lipid metabolism; fatty acid biosynthesis.</text>
</comment>
<gene>
    <name evidence="14" type="ORF">SAMN04488518_107143</name>
</gene>
<dbReference type="PANTHER" id="PTHR11712:SF321">
    <property type="entry name" value="3-OXOACYL-[ACYL-CARRIER-PROTEIN] SYNTHASE 2"/>
    <property type="match status" value="1"/>
</dbReference>
<dbReference type="PROSITE" id="PS00606">
    <property type="entry name" value="KS3_1"/>
    <property type="match status" value="1"/>
</dbReference>
<keyword evidence="9 11" id="KW-0275">Fatty acid biosynthesis</keyword>
<accession>A0A1I4B791</accession>
<dbReference type="InterPro" id="IPR016039">
    <property type="entry name" value="Thiolase-like"/>
</dbReference>
<evidence type="ECO:0000256" key="6">
    <source>
        <dbReference type="ARBA" id="ARBA00022679"/>
    </source>
</evidence>
<dbReference type="InterPro" id="IPR000794">
    <property type="entry name" value="Beta-ketoacyl_synthase"/>
</dbReference>
<dbReference type="Proteomes" id="UP000199598">
    <property type="component" value="Unassembled WGS sequence"/>
</dbReference>
<evidence type="ECO:0000256" key="3">
    <source>
        <dbReference type="ARBA" id="ARBA00012356"/>
    </source>
</evidence>
<comment type="caution">
    <text evidence="14">The sequence shown here is derived from an EMBL/GenBank/DDBJ whole genome shotgun (WGS) entry which is preliminary data.</text>
</comment>
<dbReference type="EMBL" id="FOSK01000007">
    <property type="protein sequence ID" value="SFK63861.1"/>
    <property type="molecule type" value="Genomic_DNA"/>
</dbReference>
<dbReference type="NCBIfam" id="NF005589">
    <property type="entry name" value="PRK07314.1"/>
    <property type="match status" value="1"/>
</dbReference>
<evidence type="ECO:0000256" key="5">
    <source>
        <dbReference type="ARBA" id="ARBA00022516"/>
    </source>
</evidence>
<keyword evidence="6 11" id="KW-0808">Transferase</keyword>
<name>A0A1I4B791_9HYPH</name>
<evidence type="ECO:0000256" key="8">
    <source>
        <dbReference type="ARBA" id="ARBA00023098"/>
    </source>
</evidence>
<dbReference type="SUPFAM" id="SSF53901">
    <property type="entry name" value="Thiolase-like"/>
    <property type="match status" value="2"/>
</dbReference>
<organism evidence="14 15">
    <name type="scientific">Pseudovibrio ascidiaceicola</name>
    <dbReference type="NCBI Taxonomy" id="285279"/>
    <lineage>
        <taxon>Bacteria</taxon>
        <taxon>Pseudomonadati</taxon>
        <taxon>Pseudomonadota</taxon>
        <taxon>Alphaproteobacteria</taxon>
        <taxon>Hyphomicrobiales</taxon>
        <taxon>Stappiaceae</taxon>
        <taxon>Pseudovibrio</taxon>
    </lineage>
</organism>
<dbReference type="SMART" id="SM00825">
    <property type="entry name" value="PKS_KS"/>
    <property type="match status" value="1"/>
</dbReference>
<dbReference type="PROSITE" id="PS52004">
    <property type="entry name" value="KS3_2"/>
    <property type="match status" value="1"/>
</dbReference>
<evidence type="ECO:0000256" key="2">
    <source>
        <dbReference type="ARBA" id="ARBA00008467"/>
    </source>
</evidence>
<comment type="similarity">
    <text evidence="2 11 12">Belongs to the thiolase-like superfamily. Beta-ketoacyl-ACP synthases family.</text>
</comment>
<dbReference type="PIRSF" id="PIRSF000447">
    <property type="entry name" value="KAS_II"/>
    <property type="match status" value="1"/>
</dbReference>
<protein>
    <recommendedName>
        <fullName evidence="4 11">3-oxoacyl-[acyl-carrier-protein] synthase 2</fullName>
        <ecNumber evidence="3 11">2.3.1.179</ecNumber>
    </recommendedName>
</protein>
<dbReference type="RefSeq" id="WP_093520496.1">
    <property type="nucleotide sequence ID" value="NZ_FOSK01000007.1"/>
</dbReference>
<evidence type="ECO:0000256" key="7">
    <source>
        <dbReference type="ARBA" id="ARBA00022832"/>
    </source>
</evidence>
<dbReference type="NCBIfam" id="NF004970">
    <property type="entry name" value="PRK06333.1"/>
    <property type="match status" value="1"/>
</dbReference>
<dbReference type="NCBIfam" id="TIGR03150">
    <property type="entry name" value="fabF"/>
    <property type="match status" value="1"/>
</dbReference>
<dbReference type="Gene3D" id="3.40.47.10">
    <property type="match status" value="1"/>
</dbReference>
<evidence type="ECO:0000313" key="15">
    <source>
        <dbReference type="Proteomes" id="UP000199598"/>
    </source>
</evidence>
<keyword evidence="10 11" id="KW-0012">Acyltransferase</keyword>
<evidence type="ECO:0000256" key="9">
    <source>
        <dbReference type="ARBA" id="ARBA00023160"/>
    </source>
</evidence>
<dbReference type="Pfam" id="PF02801">
    <property type="entry name" value="Ketoacyl-synt_C"/>
    <property type="match status" value="1"/>
</dbReference>
<keyword evidence="8" id="KW-0443">Lipid metabolism</keyword>
<evidence type="ECO:0000256" key="4">
    <source>
        <dbReference type="ARBA" id="ARBA00014657"/>
    </source>
</evidence>